<protein>
    <recommendedName>
        <fullName evidence="14">Kinesin motor domain-containing protein</fullName>
    </recommendedName>
</protein>
<keyword evidence="16" id="KW-1185">Reference proteome</keyword>
<dbReference type="GO" id="GO:0008017">
    <property type="term" value="F:microtubule binding"/>
    <property type="evidence" value="ECO:0007669"/>
    <property type="project" value="InterPro"/>
</dbReference>
<feature type="compositionally biased region" description="Low complexity" evidence="13">
    <location>
        <begin position="561"/>
        <end position="570"/>
    </location>
</feature>
<dbReference type="CDD" id="cd01372">
    <property type="entry name" value="KISc_KIF4"/>
    <property type="match status" value="1"/>
</dbReference>
<evidence type="ECO:0000259" key="14">
    <source>
        <dbReference type="PROSITE" id="PS50067"/>
    </source>
</evidence>
<evidence type="ECO:0000256" key="10">
    <source>
        <dbReference type="ARBA" id="ARBA00023212"/>
    </source>
</evidence>
<keyword evidence="4" id="KW-0493">Microtubule</keyword>
<dbReference type="PRINTS" id="PR00380">
    <property type="entry name" value="KINESINHEAVY"/>
</dbReference>
<keyword evidence="7 11" id="KW-0067">ATP-binding</keyword>
<evidence type="ECO:0000256" key="8">
    <source>
        <dbReference type="ARBA" id="ARBA00023054"/>
    </source>
</evidence>
<keyword evidence="9 11" id="KW-0505">Motor protein</keyword>
<dbReference type="PROSITE" id="PS50067">
    <property type="entry name" value="KINESIN_MOTOR_2"/>
    <property type="match status" value="1"/>
</dbReference>
<feature type="region of interest" description="Disordered" evidence="13">
    <location>
        <begin position="776"/>
        <end position="805"/>
    </location>
</feature>
<dbReference type="EMBL" id="JAEPRD010000026">
    <property type="protein sequence ID" value="KAG2207161.1"/>
    <property type="molecule type" value="Genomic_DNA"/>
</dbReference>
<feature type="region of interest" description="Disordered" evidence="13">
    <location>
        <begin position="238"/>
        <end position="264"/>
    </location>
</feature>
<dbReference type="InterPro" id="IPR001752">
    <property type="entry name" value="Kinesin_motor_dom"/>
</dbReference>
<organism evidence="15 16">
    <name type="scientific">Mucor saturninus</name>
    <dbReference type="NCBI Taxonomy" id="64648"/>
    <lineage>
        <taxon>Eukaryota</taxon>
        <taxon>Fungi</taxon>
        <taxon>Fungi incertae sedis</taxon>
        <taxon>Mucoromycota</taxon>
        <taxon>Mucoromycotina</taxon>
        <taxon>Mucoromycetes</taxon>
        <taxon>Mucorales</taxon>
        <taxon>Mucorineae</taxon>
        <taxon>Mucoraceae</taxon>
        <taxon>Mucor</taxon>
    </lineage>
</organism>
<feature type="domain" description="Kinesin motor" evidence="14">
    <location>
        <begin position="10"/>
        <end position="376"/>
    </location>
</feature>
<sequence>MQQLYILTAKYRVAVRVRPLTDNEKQHFQHNAIKFIPNNQQQIVLDGDRSFTFDYVYPPTANQNDVYSTCVIPLLNKFMEGYNSTILAYGQTGSGKTYSMGIGLDSVMNAVNEGIVPRFIHSLFQGLNAKKSPNYSFQVCVSFLELHNEDLVDLLCPSAVKRSGYVSNLTIREDSQGNICWSGVKEEVVTSPNELMGFLQKGSIARTTASTDMNNTSSRSHAIFSVILKQEYIISSDTDDSVGDPTTNKIHRSPSDQTLVSNSSTPHVKKLSSKFHFVDLAGSERLKRTNAVGDRAKEGISINTGLLALGNVISALGDESRRVSHIPYRDSKLTRLLQDSLGGNSQTLMLACASPSDSNITETLNTLKYANRARNIRNRVIINQEVGEAERLKATITRLKEELRGTDDFLRAVNDEMDSLKNQVGSLHQALNQATEELAMTKYERDTFKHQLNDDGSETTVSEIGNSLVREYAKTIELLRIELLESQQQQNIHPTAKPLFVDQKNSTLQIDHVDSSTTLVASPTHSKSYFDNPEKNDRKKKKHSYRFGSKRLKSQRRRSITLLTSNSSNPSPKPVKSAADLHILNQARKTIERETEFLESAKISIASDSFWDNKDQDLMTGPKVLQYRRRTVDVIPPISVASALQTDHINENKRLLQKLSNMIESKHLVIRQLEKSEKLRTEQAQQLNRKIADLLSKKTSSSSQYKRELAETRSQYECRIKKQQVELQSLRRKHMQLMSKTDGMRNQNQSVIEQLNRTVEKLTHEKKKLIKRLKMESDRAREKHMESDREMAKLKRQEAQSVSAKKRMERELLQQKSVTKRSTEEIVALGGQMKQIAAILKKVMSNGGKKKPNNSAITDRNLLAKAAACANVRGYLVKQSAIKKSGGKFQVTTLQQHVYQKKRLIHRYVTLKKKRCFYSMICSNKYDSAISLYVRGQSSNKIGEELIQKRDRLIQEQNELLTERNLVLEEETKKNLSIDATMPQYMDERIDLITVQVDTLNQQIIRLSEEKCTADNSDDDWMDVVDKELHIGMLDDTDSQVAYEIALSLIRSLEPEEARLVSESLMEDIVQLKTDQQHNTTSIKHLSSMLNSLQTGLVQMRRVGHDQQHANMDYFSRSANSALNSLFLKVLQSPVDIQCGLVLPKNESIC</sequence>
<dbReference type="GO" id="GO:0007018">
    <property type="term" value="P:microtubule-based movement"/>
    <property type="evidence" value="ECO:0007669"/>
    <property type="project" value="InterPro"/>
</dbReference>
<comment type="caution">
    <text evidence="15">The sequence shown here is derived from an EMBL/GenBank/DDBJ whole genome shotgun (WGS) entry which is preliminary data.</text>
</comment>
<dbReference type="PANTHER" id="PTHR47969:SF15">
    <property type="entry name" value="CHROMOSOME-ASSOCIATED KINESIN KIF4A-RELATED"/>
    <property type="match status" value="1"/>
</dbReference>
<evidence type="ECO:0000256" key="11">
    <source>
        <dbReference type="PROSITE-ProRule" id="PRU00283"/>
    </source>
</evidence>
<keyword evidence="2" id="KW-0963">Cytoplasm</keyword>
<dbReference type="Proteomes" id="UP000603453">
    <property type="component" value="Unassembled WGS sequence"/>
</dbReference>
<gene>
    <name evidence="15" type="ORF">INT47_012214</name>
</gene>
<keyword evidence="3" id="KW-0853">WD repeat</keyword>
<dbReference type="GO" id="GO:0005524">
    <property type="term" value="F:ATP binding"/>
    <property type="evidence" value="ECO:0007669"/>
    <property type="project" value="UniProtKB-UniRule"/>
</dbReference>
<feature type="compositionally biased region" description="Polar residues" evidence="13">
    <location>
        <begin position="517"/>
        <end position="529"/>
    </location>
</feature>
<keyword evidence="5" id="KW-0677">Repeat</keyword>
<dbReference type="InterPro" id="IPR019821">
    <property type="entry name" value="Kinesin_motor_CS"/>
</dbReference>
<dbReference type="InterPro" id="IPR027640">
    <property type="entry name" value="Kinesin-like_fam"/>
</dbReference>
<dbReference type="FunFam" id="3.40.850.10:FF:000011">
    <property type="entry name" value="Kinesin family member 21A"/>
    <property type="match status" value="1"/>
</dbReference>
<comment type="similarity">
    <text evidence="11">Belongs to the TRAFAC class myosin-kinesin ATPase superfamily. Kinesin family.</text>
</comment>
<name>A0A8H7R9P0_9FUNG</name>
<evidence type="ECO:0000256" key="1">
    <source>
        <dbReference type="ARBA" id="ARBA00004245"/>
    </source>
</evidence>
<dbReference type="PANTHER" id="PTHR47969">
    <property type="entry name" value="CHROMOSOME-ASSOCIATED KINESIN KIF4A-RELATED"/>
    <property type="match status" value="1"/>
</dbReference>
<dbReference type="PROSITE" id="PS00411">
    <property type="entry name" value="KINESIN_MOTOR_1"/>
    <property type="match status" value="1"/>
</dbReference>
<dbReference type="OrthoDB" id="3176171at2759"/>
<evidence type="ECO:0000256" key="9">
    <source>
        <dbReference type="ARBA" id="ARBA00023175"/>
    </source>
</evidence>
<dbReference type="Gene3D" id="3.40.850.10">
    <property type="entry name" value="Kinesin motor domain"/>
    <property type="match status" value="1"/>
</dbReference>
<evidence type="ECO:0000256" key="3">
    <source>
        <dbReference type="ARBA" id="ARBA00022574"/>
    </source>
</evidence>
<dbReference type="GO" id="GO:0051231">
    <property type="term" value="P:spindle elongation"/>
    <property type="evidence" value="ECO:0007669"/>
    <property type="project" value="TreeGrafter"/>
</dbReference>
<dbReference type="InterPro" id="IPR027417">
    <property type="entry name" value="P-loop_NTPase"/>
</dbReference>
<keyword evidence="6 11" id="KW-0547">Nucleotide-binding</keyword>
<dbReference type="SUPFAM" id="SSF52540">
    <property type="entry name" value="P-loop containing nucleoside triphosphate hydrolases"/>
    <property type="match status" value="1"/>
</dbReference>
<evidence type="ECO:0000256" key="5">
    <source>
        <dbReference type="ARBA" id="ARBA00022737"/>
    </source>
</evidence>
<dbReference type="Pfam" id="PF00225">
    <property type="entry name" value="Kinesin"/>
    <property type="match status" value="1"/>
</dbReference>
<keyword evidence="10" id="KW-0206">Cytoskeleton</keyword>
<dbReference type="GO" id="GO:0007052">
    <property type="term" value="P:mitotic spindle organization"/>
    <property type="evidence" value="ECO:0007669"/>
    <property type="project" value="TreeGrafter"/>
</dbReference>
<evidence type="ECO:0000256" key="4">
    <source>
        <dbReference type="ARBA" id="ARBA00022701"/>
    </source>
</evidence>
<evidence type="ECO:0000313" key="16">
    <source>
        <dbReference type="Proteomes" id="UP000603453"/>
    </source>
</evidence>
<evidence type="ECO:0000256" key="6">
    <source>
        <dbReference type="ARBA" id="ARBA00022741"/>
    </source>
</evidence>
<keyword evidence="8 12" id="KW-0175">Coiled coil</keyword>
<feature type="compositionally biased region" description="Polar residues" evidence="13">
    <location>
        <begin position="255"/>
        <end position="264"/>
    </location>
</feature>
<evidence type="ECO:0000256" key="2">
    <source>
        <dbReference type="ARBA" id="ARBA00022490"/>
    </source>
</evidence>
<reference evidence="15" key="1">
    <citation type="submission" date="2020-12" db="EMBL/GenBank/DDBJ databases">
        <title>Metabolic potential, ecology and presence of endohyphal bacteria is reflected in genomic diversity of Mucoromycotina.</title>
        <authorList>
            <person name="Muszewska A."/>
            <person name="Okrasinska A."/>
            <person name="Steczkiewicz K."/>
            <person name="Drgas O."/>
            <person name="Orlowska M."/>
            <person name="Perlinska-Lenart U."/>
            <person name="Aleksandrzak-Piekarczyk T."/>
            <person name="Szatraj K."/>
            <person name="Zielenkiewicz U."/>
            <person name="Pilsyk S."/>
            <person name="Malc E."/>
            <person name="Mieczkowski P."/>
            <person name="Kruszewska J.S."/>
            <person name="Biernat P."/>
            <person name="Pawlowska J."/>
        </authorList>
    </citation>
    <scope>NUCLEOTIDE SEQUENCE</scope>
    <source>
        <strain evidence="15">WA0000017839</strain>
    </source>
</reference>
<feature type="compositionally biased region" description="Basic and acidic residues" evidence="13">
    <location>
        <begin position="776"/>
        <end position="798"/>
    </location>
</feature>
<evidence type="ECO:0000256" key="7">
    <source>
        <dbReference type="ARBA" id="ARBA00022840"/>
    </source>
</evidence>
<dbReference type="SMART" id="SM00129">
    <property type="entry name" value="KISc"/>
    <property type="match status" value="1"/>
</dbReference>
<feature type="binding site" evidence="11">
    <location>
        <begin position="90"/>
        <end position="97"/>
    </location>
    <ligand>
        <name>ATP</name>
        <dbReference type="ChEBI" id="CHEBI:30616"/>
    </ligand>
</feature>
<evidence type="ECO:0000256" key="13">
    <source>
        <dbReference type="SAM" id="MobiDB-lite"/>
    </source>
</evidence>
<feature type="coiled-coil region" evidence="12">
    <location>
        <begin position="382"/>
        <end position="437"/>
    </location>
</feature>
<comment type="subcellular location">
    <subcellularLocation>
        <location evidence="1">Cytoplasm</location>
        <location evidence="1">Cytoskeleton</location>
    </subcellularLocation>
</comment>
<evidence type="ECO:0000256" key="12">
    <source>
        <dbReference type="SAM" id="Coils"/>
    </source>
</evidence>
<feature type="compositionally biased region" description="Basic residues" evidence="13">
    <location>
        <begin position="538"/>
        <end position="559"/>
    </location>
</feature>
<dbReference type="GO" id="GO:0005875">
    <property type="term" value="C:microtubule associated complex"/>
    <property type="evidence" value="ECO:0007669"/>
    <property type="project" value="TreeGrafter"/>
</dbReference>
<dbReference type="AlphaFoldDB" id="A0A8H7R9P0"/>
<evidence type="ECO:0000313" key="15">
    <source>
        <dbReference type="EMBL" id="KAG2207161.1"/>
    </source>
</evidence>
<dbReference type="InterPro" id="IPR036961">
    <property type="entry name" value="Kinesin_motor_dom_sf"/>
</dbReference>
<dbReference type="GO" id="GO:0003777">
    <property type="term" value="F:microtubule motor activity"/>
    <property type="evidence" value="ECO:0007669"/>
    <property type="project" value="InterPro"/>
</dbReference>
<dbReference type="GO" id="GO:0005874">
    <property type="term" value="C:microtubule"/>
    <property type="evidence" value="ECO:0007669"/>
    <property type="project" value="UniProtKB-KW"/>
</dbReference>
<accession>A0A8H7R9P0</accession>
<proteinExistence type="inferred from homology"/>
<feature type="region of interest" description="Disordered" evidence="13">
    <location>
        <begin position="517"/>
        <end position="576"/>
    </location>
</feature>